<organism evidence="1 2">
    <name type="scientific">Gossypium laxum</name>
    <dbReference type="NCBI Taxonomy" id="34288"/>
    <lineage>
        <taxon>Eukaryota</taxon>
        <taxon>Viridiplantae</taxon>
        <taxon>Streptophyta</taxon>
        <taxon>Embryophyta</taxon>
        <taxon>Tracheophyta</taxon>
        <taxon>Spermatophyta</taxon>
        <taxon>Magnoliopsida</taxon>
        <taxon>eudicotyledons</taxon>
        <taxon>Gunneridae</taxon>
        <taxon>Pentapetalae</taxon>
        <taxon>rosids</taxon>
        <taxon>malvids</taxon>
        <taxon>Malvales</taxon>
        <taxon>Malvaceae</taxon>
        <taxon>Malvoideae</taxon>
        <taxon>Gossypium</taxon>
    </lineage>
</organism>
<name>A0A7J9AF05_9ROSI</name>
<sequence>MFNEVDMVLTIEEYSTLLHYDFRDPPRIYWKQNVNFWEPLANLMGLPVDMVKARLKIKIVPTFFGLTLGMLWERPAVIDIWHCSRLPYTSWLCSQKLWDI</sequence>
<protein>
    <submittedName>
        <fullName evidence="1">Uncharacterized protein</fullName>
    </submittedName>
</protein>
<accession>A0A7J9AF05</accession>
<proteinExistence type="predicted"/>
<dbReference type="EMBL" id="JABEZV010000010">
    <property type="protein sequence ID" value="MBA0722646.1"/>
    <property type="molecule type" value="Genomic_DNA"/>
</dbReference>
<dbReference type="AlphaFoldDB" id="A0A7J9AF05"/>
<dbReference type="Proteomes" id="UP000593574">
    <property type="component" value="Unassembled WGS sequence"/>
</dbReference>
<keyword evidence="2" id="KW-1185">Reference proteome</keyword>
<comment type="caution">
    <text evidence="1">The sequence shown here is derived from an EMBL/GenBank/DDBJ whole genome shotgun (WGS) entry which is preliminary data.</text>
</comment>
<evidence type="ECO:0000313" key="1">
    <source>
        <dbReference type="EMBL" id="MBA0722646.1"/>
    </source>
</evidence>
<reference evidence="1 2" key="1">
    <citation type="journal article" date="2019" name="Genome Biol. Evol.">
        <title>Insights into the evolution of the New World diploid cottons (Gossypium, subgenus Houzingenia) based on genome sequencing.</title>
        <authorList>
            <person name="Grover C.E."/>
            <person name="Arick M.A. 2nd"/>
            <person name="Thrash A."/>
            <person name="Conover J.L."/>
            <person name="Sanders W.S."/>
            <person name="Peterson D.G."/>
            <person name="Frelichowski J.E."/>
            <person name="Scheffler J.A."/>
            <person name="Scheffler B.E."/>
            <person name="Wendel J.F."/>
        </authorList>
    </citation>
    <scope>NUCLEOTIDE SEQUENCE [LARGE SCALE GENOMIC DNA]</scope>
    <source>
        <strain evidence="1">4</strain>
        <tissue evidence="1">Leaf</tissue>
    </source>
</reference>
<gene>
    <name evidence="1" type="ORF">Golax_003304</name>
</gene>
<evidence type="ECO:0000313" key="2">
    <source>
        <dbReference type="Proteomes" id="UP000593574"/>
    </source>
</evidence>